<proteinExistence type="inferred from homology"/>
<dbReference type="Gene3D" id="3.80.10.10">
    <property type="entry name" value="Ribonuclease Inhibitor"/>
    <property type="match status" value="1"/>
</dbReference>
<dbReference type="PANTHER" id="PTHR24372">
    <property type="entry name" value="GLYCOPROTEIN HORMONE RECEPTOR"/>
    <property type="match status" value="1"/>
</dbReference>
<feature type="region of interest" description="Disordered" evidence="12">
    <location>
        <begin position="811"/>
        <end position="866"/>
    </location>
</feature>
<feature type="region of interest" description="Disordered" evidence="12">
    <location>
        <begin position="763"/>
        <end position="791"/>
    </location>
</feature>
<dbReference type="InterPro" id="IPR002131">
    <property type="entry name" value="Gphrmn_rcpt_fam"/>
</dbReference>
<feature type="compositionally biased region" description="Polar residues" evidence="12">
    <location>
        <begin position="894"/>
        <end position="912"/>
    </location>
</feature>
<feature type="compositionally biased region" description="Low complexity" evidence="12">
    <location>
        <begin position="842"/>
        <end position="853"/>
    </location>
</feature>
<evidence type="ECO:0000313" key="16">
    <source>
        <dbReference type="Proteomes" id="UP000678499"/>
    </source>
</evidence>
<keyword evidence="9 13" id="KW-0472">Membrane</keyword>
<evidence type="ECO:0000256" key="6">
    <source>
        <dbReference type="ARBA" id="ARBA00022737"/>
    </source>
</evidence>
<dbReference type="Gene3D" id="1.20.1070.10">
    <property type="entry name" value="Rhodopsin 7-helix transmembrane proteins"/>
    <property type="match status" value="1"/>
</dbReference>
<dbReference type="GO" id="GO:0005886">
    <property type="term" value="C:plasma membrane"/>
    <property type="evidence" value="ECO:0007669"/>
    <property type="project" value="UniProtKB-SubCell"/>
</dbReference>
<evidence type="ECO:0000256" key="9">
    <source>
        <dbReference type="ARBA" id="ARBA00023136"/>
    </source>
</evidence>
<evidence type="ECO:0000256" key="3">
    <source>
        <dbReference type="ARBA" id="ARBA00022475"/>
    </source>
</evidence>
<dbReference type="InterPro" id="IPR003591">
    <property type="entry name" value="Leu-rich_rpt_typical-subtyp"/>
</dbReference>
<evidence type="ECO:0000256" key="4">
    <source>
        <dbReference type="ARBA" id="ARBA00022614"/>
    </source>
</evidence>
<feature type="transmembrane region" description="Helical" evidence="13">
    <location>
        <begin position="419"/>
        <end position="442"/>
    </location>
</feature>
<feature type="compositionally biased region" description="Low complexity" evidence="12">
    <location>
        <begin position="926"/>
        <end position="938"/>
    </location>
</feature>
<feature type="compositionally biased region" description="Low complexity" evidence="12">
    <location>
        <begin position="1111"/>
        <end position="1122"/>
    </location>
</feature>
<dbReference type="PANTHER" id="PTHR24372:SF82">
    <property type="entry name" value="RICKETS"/>
    <property type="match status" value="1"/>
</dbReference>
<evidence type="ECO:0000256" key="5">
    <source>
        <dbReference type="ARBA" id="ARBA00022692"/>
    </source>
</evidence>
<dbReference type="EMBL" id="OA882193">
    <property type="protein sequence ID" value="CAD7273659.1"/>
    <property type="molecule type" value="Genomic_DNA"/>
</dbReference>
<dbReference type="GO" id="GO:0016500">
    <property type="term" value="F:protein-hormone receptor activity"/>
    <property type="evidence" value="ECO:0007669"/>
    <property type="project" value="InterPro"/>
</dbReference>
<dbReference type="PROSITE" id="PS50262">
    <property type="entry name" value="G_PROTEIN_RECEP_F1_2"/>
    <property type="match status" value="1"/>
</dbReference>
<dbReference type="PROSITE" id="PS51450">
    <property type="entry name" value="LRR"/>
    <property type="match status" value="3"/>
</dbReference>
<dbReference type="InterPro" id="IPR017452">
    <property type="entry name" value="GPCR_Rhodpsn_7TM"/>
</dbReference>
<gene>
    <name evidence="15" type="ORF">NMOB1V02_LOCUS1533</name>
</gene>
<feature type="compositionally biased region" description="Polar residues" evidence="12">
    <location>
        <begin position="1071"/>
        <end position="1110"/>
    </location>
</feature>
<keyword evidence="4" id="KW-0433">Leucine-rich repeat</keyword>
<dbReference type="OrthoDB" id="1883493at2759"/>
<dbReference type="PRINTS" id="PR00373">
    <property type="entry name" value="GLYCHORMONER"/>
</dbReference>
<feature type="region of interest" description="Disordered" evidence="12">
    <location>
        <begin position="1000"/>
        <end position="1127"/>
    </location>
</feature>
<dbReference type="Pfam" id="PF13855">
    <property type="entry name" value="LRR_8"/>
    <property type="match status" value="3"/>
</dbReference>
<feature type="compositionally biased region" description="Acidic residues" evidence="12">
    <location>
        <begin position="1003"/>
        <end position="1012"/>
    </location>
</feature>
<feature type="compositionally biased region" description="Polar residues" evidence="12">
    <location>
        <begin position="1309"/>
        <end position="1324"/>
    </location>
</feature>
<reference evidence="15" key="1">
    <citation type="submission" date="2020-11" db="EMBL/GenBank/DDBJ databases">
        <authorList>
            <person name="Tran Van P."/>
        </authorList>
    </citation>
    <scope>NUCLEOTIDE SEQUENCE</scope>
</reference>
<feature type="region of interest" description="Disordered" evidence="12">
    <location>
        <begin position="1428"/>
        <end position="1452"/>
    </location>
</feature>
<evidence type="ECO:0000256" key="8">
    <source>
        <dbReference type="ARBA" id="ARBA00023040"/>
    </source>
</evidence>
<feature type="compositionally biased region" description="Acidic residues" evidence="12">
    <location>
        <begin position="1019"/>
        <end position="1028"/>
    </location>
</feature>
<feature type="transmembrane region" description="Helical" evidence="13">
    <location>
        <begin position="462"/>
        <end position="483"/>
    </location>
</feature>
<dbReference type="CDD" id="cd15136">
    <property type="entry name" value="7tmA_Glyco_hormone_R"/>
    <property type="match status" value="1"/>
</dbReference>
<accession>A0A7R9BEB4</accession>
<keyword evidence="10" id="KW-0675">Receptor</keyword>
<feature type="region of interest" description="Disordered" evidence="12">
    <location>
        <begin position="1309"/>
        <end position="1330"/>
    </location>
</feature>
<feature type="compositionally biased region" description="Basic and acidic residues" evidence="12">
    <location>
        <begin position="1247"/>
        <end position="1263"/>
    </location>
</feature>
<feature type="transmembrane region" description="Helical" evidence="13">
    <location>
        <begin position="546"/>
        <end position="570"/>
    </location>
</feature>
<dbReference type="PRINTS" id="PR00237">
    <property type="entry name" value="GPCRRHODOPSN"/>
</dbReference>
<dbReference type="Proteomes" id="UP000678499">
    <property type="component" value="Unassembled WGS sequence"/>
</dbReference>
<evidence type="ECO:0000256" key="1">
    <source>
        <dbReference type="ARBA" id="ARBA00004651"/>
    </source>
</evidence>
<keyword evidence="8" id="KW-0297">G-protein coupled receptor</keyword>
<sequence length="1699" mass="190380">MSERNTGNTECDVSTLANNRITYVPEMAFRRNTRLSLLELKGNPIITMDRGAFSHLPHLKKLIISDIRDLREFPDLNGTSSLEILTVDRASITRVPPQLCDFTPQLKALDLKSNELEELPDLKNCTKLKFLHLEHNHITSLDEMPFKTLTQLSDLLLQGNKIVKLVPEAFIGLSQLQILDLSDNLIEDIHPDTFLPLTDLQDLNLGKNRFPTLPENGLQSVRHLKVHNIPELREFPPPESFPKVHTLALSYAYHCCQFLPEAPPFGGIDVTTESTFFNQLQESWFIPEKGDKFDESLWNMNVSDFWPGLYENISEKFGDFAGEFLENFGEGYPSNFPSYIEYLDQQSGNSETFINAHHKPAIQCIPRPGPFMPCQDLFDWWALRCGVWIVFLLALLGNGAVVSVLILARSKMDVPRFLVCNLAAADFFMGVYLGFLAVVDAMTLGEFRRYAIPWQMSPACQVAGFMGVLSSELSVYTLAVITLERNYAITHAMHLNKRLSLRHASYIMICGWTFALIMAMLPLTGISDYRKFAVCLPFETNDGASLGYVVFLMFINGVAFVILMGCYLKMYCAIRGSQAWNSNDSRIAKRMALLVFTDFSCWAPIAFFSLTAAFGLHLISLEGAKVFTVFVLPLNSCWNPFLYAIMTKQFKKDCVLICKAIEESRVTRGIGRCRHSSNFSNRHTPANTNSTGDRNSNQPIPKDPCLCKKKPHTAACLENLRRSRKTQRTHWWNRIQALFTQKIPEPLESVDSSNYTYQIAEMPQKTNQKTARNHSVSSDNFSSSRSDSMRHANCTAIPLRMMNRRRNSWTYNTRRGSQDSNLSNSRNDSSAASNSTATWRISRSSVSSDTSHGTSHRGPLGSFKDRRASELHHLPASRMGSLRYKQALEGKPSFPSQLVKQSSTGMLKSSPGTAVPRPILKQGAQLSLDGPSTSSSGSWPAQHDSFRGKPRLKRQVAIQDQEEQRGVSFDPQGSGSVVFCCPIHGERLHPRHFEDLIESSHEADEEDEANGDDDSKSDDSEDEDEGDEEQGKIKDKLGSLDNKPSNRFQLMPAQTHINNAPTANVGPRKLSTISSISQRSNASNAQKELNNFSTSPTLEENQQAQSSIDTSSPNSSQEAQSSTPQDVAAAGKRTCSCDCLVPPETAAWLAALPKVKLRTKCSSENELCRKVPRKSIQKPAASSPRMKAVSSCISIQHSTSESQVRPSESSSWQNNKCPKAVFDVYEGEEDEDVFLPSAVPASGPGTEDEKVSLLDKSDQEAVRPKSGKLLESNLLDREPIQLVQVKMELSDDDNKATSHYNHDDWYKNIPSSSSSVQQHPTIQDQGIKRKRRTTMTPRKVPRFEILNDEDDEDLHSRYYSRDSPEPEPLTMGYHKTITIATNPDSSASKSLPFMGQMTLDHCPRRGRKPKKADICHLIAKNYSVTPITKPCAREPPPLRRIFPATPSNTKITSHIPETITTSPEMFFRGSMITQLSTEDHSEKQTSSGTEHGRQTPLLFQALQNPPEQTTPAPRKKQAEVSICKFKFTGGPCPTLEKKKMLSVDSGGKFHFYNVNGAGNSSGNRNTQIMQVGTFTGEAVSNVHEFIAMDTSNQVMESTAKVTVLPSPRIETRSHTAVHQNCCSAQHLNQDGGQNKRRPGLRRKMEETFKDKGFLIQTQKFDAPQGATFCKFRQLKKFTRYLFRNWKDHLPTETEESQHQ</sequence>
<feature type="transmembrane region" description="Helical" evidence="13">
    <location>
        <begin position="591"/>
        <end position="619"/>
    </location>
</feature>
<dbReference type="InterPro" id="IPR032675">
    <property type="entry name" value="LRR_dom_sf"/>
</dbReference>
<keyword evidence="7 13" id="KW-1133">Transmembrane helix</keyword>
<feature type="region of interest" description="Disordered" evidence="12">
    <location>
        <begin position="677"/>
        <end position="704"/>
    </location>
</feature>
<feature type="transmembrane region" description="Helical" evidence="13">
    <location>
        <begin position="380"/>
        <end position="407"/>
    </location>
</feature>
<feature type="compositionally biased region" description="Basic and acidic residues" evidence="12">
    <location>
        <begin position="1029"/>
        <end position="1038"/>
    </location>
</feature>
<dbReference type="SMART" id="SM00369">
    <property type="entry name" value="LRR_TYP"/>
    <property type="match status" value="6"/>
</dbReference>
<dbReference type="SUPFAM" id="SSF81321">
    <property type="entry name" value="Family A G protein-coupled receptor-like"/>
    <property type="match status" value="1"/>
</dbReference>
<evidence type="ECO:0000256" key="10">
    <source>
        <dbReference type="ARBA" id="ARBA00023170"/>
    </source>
</evidence>
<evidence type="ECO:0000256" key="13">
    <source>
        <dbReference type="SAM" id="Phobius"/>
    </source>
</evidence>
<dbReference type="InterPro" id="IPR000276">
    <property type="entry name" value="GPCR_Rhodpsn"/>
</dbReference>
<evidence type="ECO:0000256" key="2">
    <source>
        <dbReference type="ARBA" id="ARBA00010663"/>
    </source>
</evidence>
<keyword evidence="3" id="KW-1003">Cell membrane</keyword>
<organism evidence="15">
    <name type="scientific">Notodromas monacha</name>
    <dbReference type="NCBI Taxonomy" id="399045"/>
    <lineage>
        <taxon>Eukaryota</taxon>
        <taxon>Metazoa</taxon>
        <taxon>Ecdysozoa</taxon>
        <taxon>Arthropoda</taxon>
        <taxon>Crustacea</taxon>
        <taxon>Oligostraca</taxon>
        <taxon>Ostracoda</taxon>
        <taxon>Podocopa</taxon>
        <taxon>Podocopida</taxon>
        <taxon>Cypridocopina</taxon>
        <taxon>Cypridoidea</taxon>
        <taxon>Cyprididae</taxon>
        <taxon>Notodromas</taxon>
    </lineage>
</organism>
<evidence type="ECO:0000259" key="14">
    <source>
        <dbReference type="PROSITE" id="PS50262"/>
    </source>
</evidence>
<dbReference type="GO" id="GO:0008528">
    <property type="term" value="F:G protein-coupled peptide receptor activity"/>
    <property type="evidence" value="ECO:0007669"/>
    <property type="project" value="TreeGrafter"/>
</dbReference>
<evidence type="ECO:0000256" key="12">
    <source>
        <dbReference type="SAM" id="MobiDB-lite"/>
    </source>
</evidence>
<comment type="similarity">
    <text evidence="2">Belongs to the G-protein coupled receptor 1 family.</text>
</comment>
<comment type="subcellular location">
    <subcellularLocation>
        <location evidence="1">Cell membrane</location>
        <topology evidence="1">Multi-pass membrane protein</topology>
    </subcellularLocation>
</comment>
<evidence type="ECO:0000256" key="11">
    <source>
        <dbReference type="ARBA" id="ARBA00023224"/>
    </source>
</evidence>
<dbReference type="GO" id="GO:0009755">
    <property type="term" value="P:hormone-mediated signaling pathway"/>
    <property type="evidence" value="ECO:0007669"/>
    <property type="project" value="TreeGrafter"/>
</dbReference>
<protein>
    <recommendedName>
        <fullName evidence="14">G-protein coupled receptors family 1 profile domain-containing protein</fullName>
    </recommendedName>
</protein>
<dbReference type="FunFam" id="1.20.1070.10:FF:000156">
    <property type="entry name" value="Lutropin-choriogonadotropic hormone receptor"/>
    <property type="match status" value="1"/>
</dbReference>
<dbReference type="SMART" id="SM00364">
    <property type="entry name" value="LRR_BAC"/>
    <property type="match status" value="4"/>
</dbReference>
<dbReference type="Pfam" id="PF00001">
    <property type="entry name" value="7tm_1"/>
    <property type="match status" value="1"/>
</dbReference>
<keyword evidence="11" id="KW-0807">Transducer</keyword>
<feature type="domain" description="G-protein coupled receptors family 1 profile" evidence="14">
    <location>
        <begin position="397"/>
        <end position="643"/>
    </location>
</feature>
<keyword evidence="16" id="KW-1185">Reference proteome</keyword>
<feature type="compositionally biased region" description="Polar residues" evidence="12">
    <location>
        <begin position="764"/>
        <end position="774"/>
    </location>
</feature>
<dbReference type="EMBL" id="CAJPEX010000156">
    <property type="protein sequence ID" value="CAG0913811.1"/>
    <property type="molecule type" value="Genomic_DNA"/>
</dbReference>
<feature type="region of interest" description="Disordered" evidence="12">
    <location>
        <begin position="1236"/>
        <end position="1264"/>
    </location>
</feature>
<name>A0A7R9BEB4_9CRUS</name>
<feature type="region of interest" description="Disordered" evidence="12">
    <location>
        <begin position="894"/>
        <end position="974"/>
    </location>
</feature>
<dbReference type="GO" id="GO:0007189">
    <property type="term" value="P:adenylate cyclase-activating G protein-coupled receptor signaling pathway"/>
    <property type="evidence" value="ECO:0007669"/>
    <property type="project" value="TreeGrafter"/>
</dbReference>
<keyword evidence="6" id="KW-0677">Repeat</keyword>
<feature type="compositionally biased region" description="Polar residues" evidence="12">
    <location>
        <begin position="677"/>
        <end position="699"/>
    </location>
</feature>
<dbReference type="SUPFAM" id="SSF52058">
    <property type="entry name" value="L domain-like"/>
    <property type="match status" value="1"/>
</dbReference>
<evidence type="ECO:0000256" key="7">
    <source>
        <dbReference type="ARBA" id="ARBA00022989"/>
    </source>
</evidence>
<feature type="compositionally biased region" description="Low complexity" evidence="12">
    <location>
        <begin position="818"/>
        <end position="835"/>
    </location>
</feature>
<dbReference type="InterPro" id="IPR001611">
    <property type="entry name" value="Leu-rich_rpt"/>
</dbReference>
<evidence type="ECO:0000313" key="15">
    <source>
        <dbReference type="EMBL" id="CAD7273659.1"/>
    </source>
</evidence>
<feature type="transmembrane region" description="Helical" evidence="13">
    <location>
        <begin position="504"/>
        <end position="526"/>
    </location>
</feature>
<keyword evidence="5 13" id="KW-0812">Transmembrane</keyword>
<feature type="compositionally biased region" description="Low complexity" evidence="12">
    <location>
        <begin position="775"/>
        <end position="786"/>
    </location>
</feature>